<dbReference type="CDD" id="cd15482">
    <property type="entry name" value="Sialidase_non-viral"/>
    <property type="match status" value="1"/>
</dbReference>
<feature type="chain" id="PRO_5039472566" description="Sortilin N-terminal domain-containing protein" evidence="3">
    <location>
        <begin position="30"/>
        <end position="431"/>
    </location>
</feature>
<feature type="region of interest" description="Disordered" evidence="2">
    <location>
        <begin position="31"/>
        <end position="52"/>
    </location>
</feature>
<dbReference type="HOGENOM" id="CLU_660301_0_0_9"/>
<sequence length="431" mass="47555">MPFPAVRLKHYRKLLIVLLVVLLAALTVASCSSPPPETKPQLKPTEPPEEGQTITLITPDAGNIYSAKKSKYQIQTRLTDFQLLGESEGLAWGVTKNALRLYLTRDSGKTWTNISPASAVQFSSNPVYGQDIFFTDPGNGWIIRQAFGMMETTVLRTKDGGKSWKISSLNQGGRISSAYFASPLKGWLLATWDSEGSGESKALYMTEDGGATWKTVMQNDQYSPKSLHPAIPVVGVTGGMVFRDREHGLVTLNKSKTPKLYHTVDGGASWQEDNTFASADAFKNYDTVKLGQPEFFGTTSGWISVAGSKKGVEGTFYDGLFTTDGGEKWMYSPLHLGVRTGMNEDVPPTFLDADLGWMLNGNLVYHTTNQGKDWKVLPSSDVLQSMLTEYPEIVKLQFISKEVGWLLIEKSDNKRSILLQTTNGGVNWRVQ</sequence>
<evidence type="ECO:0000259" key="4">
    <source>
        <dbReference type="Pfam" id="PF15902"/>
    </source>
</evidence>
<proteinExistence type="predicted"/>
<dbReference type="InterPro" id="IPR031778">
    <property type="entry name" value="Sortilin_N"/>
</dbReference>
<dbReference type="Pfam" id="PF15902">
    <property type="entry name" value="Sortilin-Vps10"/>
    <property type="match status" value="1"/>
</dbReference>
<dbReference type="PATRIC" id="fig|1333534.5.peg.2366"/>
<dbReference type="Proteomes" id="UP000034189">
    <property type="component" value="Chromosome"/>
</dbReference>
<dbReference type="PROSITE" id="PS51257">
    <property type="entry name" value="PROKAR_LIPOPROTEIN"/>
    <property type="match status" value="1"/>
</dbReference>
<dbReference type="EMBL" id="CP011114">
    <property type="protein sequence ID" value="AKG34975.1"/>
    <property type="molecule type" value="Genomic_DNA"/>
</dbReference>
<dbReference type="InterPro" id="IPR015943">
    <property type="entry name" value="WD40/YVTN_repeat-like_dom_sf"/>
</dbReference>
<protein>
    <recommendedName>
        <fullName evidence="4">Sortilin N-terminal domain-containing protein</fullName>
    </recommendedName>
</protein>
<gene>
    <name evidence="5" type="ORF">VK70_10700</name>
</gene>
<evidence type="ECO:0000256" key="3">
    <source>
        <dbReference type="SAM" id="SignalP"/>
    </source>
</evidence>
<keyword evidence="1" id="KW-0677">Repeat</keyword>
<evidence type="ECO:0000313" key="6">
    <source>
        <dbReference type="Proteomes" id="UP000034189"/>
    </source>
</evidence>
<dbReference type="SUPFAM" id="SSF110296">
    <property type="entry name" value="Oligoxyloglucan reducing end-specific cellobiohydrolase"/>
    <property type="match status" value="2"/>
</dbReference>
<dbReference type="AlphaFoldDB" id="A0A0F7CIV3"/>
<dbReference type="OrthoDB" id="501835at2"/>
<evidence type="ECO:0000256" key="1">
    <source>
        <dbReference type="ARBA" id="ARBA00022737"/>
    </source>
</evidence>
<accession>A0A0F7CIV3</accession>
<dbReference type="PANTHER" id="PTHR47199:SF2">
    <property type="entry name" value="PHOTOSYSTEM II STABILITY_ASSEMBLY FACTOR HCF136, CHLOROPLASTIC"/>
    <property type="match status" value="1"/>
</dbReference>
<name>A0A0F7CIV3_PAEDU</name>
<feature type="domain" description="Sortilin N-terminal" evidence="4">
    <location>
        <begin position="100"/>
        <end position="219"/>
    </location>
</feature>
<dbReference type="PANTHER" id="PTHR47199">
    <property type="entry name" value="PHOTOSYSTEM II STABILITY/ASSEMBLY FACTOR HCF136, CHLOROPLASTIC"/>
    <property type="match status" value="1"/>
</dbReference>
<evidence type="ECO:0000256" key="2">
    <source>
        <dbReference type="SAM" id="MobiDB-lite"/>
    </source>
</evidence>
<keyword evidence="3" id="KW-0732">Signal</keyword>
<feature type="signal peptide" evidence="3">
    <location>
        <begin position="1"/>
        <end position="29"/>
    </location>
</feature>
<reference evidence="5 6" key="1">
    <citation type="submission" date="2015-03" db="EMBL/GenBank/DDBJ databases">
        <authorList>
            <person name="Abdul Halim M."/>
        </authorList>
    </citation>
    <scope>NUCLEOTIDE SEQUENCE [LARGE SCALE GENOMIC DNA]</scope>
    <source>
        <strain evidence="5 6">ATCC 35681</strain>
    </source>
</reference>
<organism evidence="5 6">
    <name type="scientific">Paenibacillus durus ATCC 35681</name>
    <dbReference type="NCBI Taxonomy" id="1333534"/>
    <lineage>
        <taxon>Bacteria</taxon>
        <taxon>Bacillati</taxon>
        <taxon>Bacillota</taxon>
        <taxon>Bacilli</taxon>
        <taxon>Bacillales</taxon>
        <taxon>Paenibacillaceae</taxon>
        <taxon>Paenibacillus</taxon>
    </lineage>
</organism>
<evidence type="ECO:0000313" key="5">
    <source>
        <dbReference type="EMBL" id="AKG34975.1"/>
    </source>
</evidence>
<reference evidence="5 6" key="2">
    <citation type="journal article" date="2016" name="Genome Announc.">
        <title>Genome Sequence of a Gram-Positive Diazotroph, Paenibacillus durus Type Strain ATCC 35681.</title>
        <authorList>
            <person name="Halim M.A."/>
            <person name="Rahman A.Y."/>
            <person name="Sim K.S."/>
            <person name="Yam H.C."/>
            <person name="Rahim A.A."/>
            <person name="Ghazali A.H."/>
            <person name="Najimudin N."/>
        </authorList>
    </citation>
    <scope>NUCLEOTIDE SEQUENCE [LARGE SCALE GENOMIC DNA]</scope>
    <source>
        <strain evidence="5 6">ATCC 35681</strain>
    </source>
</reference>
<dbReference type="Gene3D" id="2.130.10.10">
    <property type="entry name" value="YVTN repeat-like/Quinoprotein amine dehydrogenase"/>
    <property type="match status" value="2"/>
</dbReference>
<dbReference type="RefSeq" id="WP_025699924.1">
    <property type="nucleotide sequence ID" value="NZ_ASQQ01000730.1"/>
</dbReference>